<dbReference type="RefSeq" id="WP_137090238.1">
    <property type="nucleotide sequence ID" value="NZ_CP028923.1"/>
</dbReference>
<evidence type="ECO:0000256" key="5">
    <source>
        <dbReference type="ARBA" id="ARBA00022741"/>
    </source>
</evidence>
<dbReference type="InterPro" id="IPR012795">
    <property type="entry name" value="tRNA_Ile_lys_synt_N"/>
</dbReference>
<keyword evidence="11" id="KW-1185">Reference proteome</keyword>
<dbReference type="OrthoDB" id="9807403at2"/>
<dbReference type="GO" id="GO:0006400">
    <property type="term" value="P:tRNA modification"/>
    <property type="evidence" value="ECO:0007669"/>
    <property type="project" value="UniProtKB-UniRule"/>
</dbReference>
<keyword evidence="6 8" id="KW-0067">ATP-binding</keyword>
<comment type="subcellular location">
    <subcellularLocation>
        <location evidence="1 8">Cytoplasm</location>
    </subcellularLocation>
</comment>
<organism evidence="10 11">
    <name type="scientific">Mangrovivirga cuniculi</name>
    <dbReference type="NCBI Taxonomy" id="2715131"/>
    <lineage>
        <taxon>Bacteria</taxon>
        <taxon>Pseudomonadati</taxon>
        <taxon>Bacteroidota</taxon>
        <taxon>Cytophagia</taxon>
        <taxon>Cytophagales</taxon>
        <taxon>Mangrovivirgaceae</taxon>
        <taxon>Mangrovivirga</taxon>
    </lineage>
</organism>
<dbReference type="KEGG" id="fpf:DCC35_07795"/>
<dbReference type="InterPro" id="IPR012796">
    <property type="entry name" value="Lysidine-tRNA-synth_C"/>
</dbReference>
<comment type="function">
    <text evidence="8">Ligates lysine onto the cytidine present at position 34 of the AUA codon-specific tRNA(Ile) that contains the anticodon CAU, in an ATP-dependent manner. Cytidine is converted to lysidine, thus changing the amino acid specificity of the tRNA from methionine to isoleucine.</text>
</comment>
<dbReference type="PANTHER" id="PTHR43033">
    <property type="entry name" value="TRNA(ILE)-LYSIDINE SYNTHASE-RELATED"/>
    <property type="match status" value="1"/>
</dbReference>
<dbReference type="EMBL" id="CP028923">
    <property type="protein sequence ID" value="QCK14652.1"/>
    <property type="molecule type" value="Genomic_DNA"/>
</dbReference>
<accession>A0A4D7JPC4</accession>
<dbReference type="PANTHER" id="PTHR43033:SF1">
    <property type="entry name" value="TRNA(ILE)-LYSIDINE SYNTHASE-RELATED"/>
    <property type="match status" value="1"/>
</dbReference>
<feature type="binding site" evidence="8">
    <location>
        <begin position="31"/>
        <end position="36"/>
    </location>
    <ligand>
        <name>ATP</name>
        <dbReference type="ChEBI" id="CHEBI:30616"/>
    </ligand>
</feature>
<dbReference type="Pfam" id="PF11734">
    <property type="entry name" value="TilS_C"/>
    <property type="match status" value="1"/>
</dbReference>
<name>A0A4D7JPC4_9BACT</name>
<keyword evidence="2 8" id="KW-0963">Cytoplasm</keyword>
<keyword evidence="5 8" id="KW-0547">Nucleotide-binding</keyword>
<dbReference type="InterPro" id="IPR014729">
    <property type="entry name" value="Rossmann-like_a/b/a_fold"/>
</dbReference>
<dbReference type="HAMAP" id="MF_01161">
    <property type="entry name" value="tRNA_Ile_lys_synt"/>
    <property type="match status" value="1"/>
</dbReference>
<dbReference type="SUPFAM" id="SSF56037">
    <property type="entry name" value="PheT/TilS domain"/>
    <property type="match status" value="1"/>
</dbReference>
<dbReference type="Gene3D" id="3.40.50.620">
    <property type="entry name" value="HUPs"/>
    <property type="match status" value="1"/>
</dbReference>
<evidence type="ECO:0000313" key="11">
    <source>
        <dbReference type="Proteomes" id="UP000298616"/>
    </source>
</evidence>
<dbReference type="NCBIfam" id="TIGR02433">
    <property type="entry name" value="lysidine_TilS_C"/>
    <property type="match status" value="1"/>
</dbReference>
<feature type="domain" description="Lysidine-tRNA(Ile) synthetase C-terminal" evidence="9">
    <location>
        <begin position="368"/>
        <end position="440"/>
    </location>
</feature>
<keyword evidence="3 8" id="KW-0436">Ligase</keyword>
<evidence type="ECO:0000256" key="4">
    <source>
        <dbReference type="ARBA" id="ARBA00022694"/>
    </source>
</evidence>
<evidence type="ECO:0000256" key="6">
    <source>
        <dbReference type="ARBA" id="ARBA00022840"/>
    </source>
</evidence>
<dbReference type="SMART" id="SM00977">
    <property type="entry name" value="TilS_C"/>
    <property type="match status" value="1"/>
</dbReference>
<dbReference type="GO" id="GO:0032267">
    <property type="term" value="F:tRNA(Ile)-lysidine synthase activity"/>
    <property type="evidence" value="ECO:0007669"/>
    <property type="project" value="UniProtKB-EC"/>
</dbReference>
<reference evidence="10 11" key="1">
    <citation type="submission" date="2018-04" db="EMBL/GenBank/DDBJ databases">
        <title>Complete genome uncultured novel isolate.</title>
        <authorList>
            <person name="Merlino G."/>
        </authorList>
    </citation>
    <scope>NUCLEOTIDE SEQUENCE [LARGE SCALE GENOMIC DNA]</scope>
    <source>
        <strain evidence="11">R1DC9</strain>
    </source>
</reference>
<evidence type="ECO:0000259" key="9">
    <source>
        <dbReference type="SMART" id="SM00977"/>
    </source>
</evidence>
<comment type="domain">
    <text evidence="8">The N-terminal region contains the highly conserved SGGXDS motif, predicted to be a P-loop motif involved in ATP binding.</text>
</comment>
<dbReference type="GO" id="GO:0005737">
    <property type="term" value="C:cytoplasm"/>
    <property type="evidence" value="ECO:0007669"/>
    <property type="project" value="UniProtKB-SubCell"/>
</dbReference>
<evidence type="ECO:0000313" key="10">
    <source>
        <dbReference type="EMBL" id="QCK14652.1"/>
    </source>
</evidence>
<dbReference type="CDD" id="cd01992">
    <property type="entry name" value="TilS_N"/>
    <property type="match status" value="1"/>
</dbReference>
<dbReference type="SUPFAM" id="SSF52402">
    <property type="entry name" value="Adenine nucleotide alpha hydrolases-like"/>
    <property type="match status" value="1"/>
</dbReference>
<evidence type="ECO:0000256" key="2">
    <source>
        <dbReference type="ARBA" id="ARBA00022490"/>
    </source>
</evidence>
<proteinExistence type="inferred from homology"/>
<dbReference type="InterPro" id="IPR011063">
    <property type="entry name" value="TilS/TtcA_N"/>
</dbReference>
<dbReference type="NCBIfam" id="TIGR02432">
    <property type="entry name" value="lysidine_TilS_N"/>
    <property type="match status" value="1"/>
</dbReference>
<dbReference type="Proteomes" id="UP000298616">
    <property type="component" value="Chromosome"/>
</dbReference>
<dbReference type="AlphaFoldDB" id="A0A4D7JPC4"/>
<comment type="catalytic activity">
    <reaction evidence="7 8">
        <text>cytidine(34) in tRNA(Ile2) + L-lysine + ATP = lysidine(34) in tRNA(Ile2) + AMP + diphosphate + H(+)</text>
        <dbReference type="Rhea" id="RHEA:43744"/>
        <dbReference type="Rhea" id="RHEA-COMP:10625"/>
        <dbReference type="Rhea" id="RHEA-COMP:10670"/>
        <dbReference type="ChEBI" id="CHEBI:15378"/>
        <dbReference type="ChEBI" id="CHEBI:30616"/>
        <dbReference type="ChEBI" id="CHEBI:32551"/>
        <dbReference type="ChEBI" id="CHEBI:33019"/>
        <dbReference type="ChEBI" id="CHEBI:82748"/>
        <dbReference type="ChEBI" id="CHEBI:83665"/>
        <dbReference type="ChEBI" id="CHEBI:456215"/>
        <dbReference type="EC" id="6.3.4.19"/>
    </reaction>
</comment>
<dbReference type="InterPro" id="IPR012094">
    <property type="entry name" value="tRNA_Ile_lys_synt"/>
</dbReference>
<evidence type="ECO:0000256" key="7">
    <source>
        <dbReference type="ARBA" id="ARBA00048539"/>
    </source>
</evidence>
<dbReference type="EC" id="6.3.4.19" evidence="8"/>
<keyword evidence="4 8" id="KW-0819">tRNA processing</keyword>
<evidence type="ECO:0000256" key="8">
    <source>
        <dbReference type="HAMAP-Rule" id="MF_01161"/>
    </source>
</evidence>
<dbReference type="Pfam" id="PF01171">
    <property type="entry name" value="ATP_bind_3"/>
    <property type="match status" value="1"/>
</dbReference>
<gene>
    <name evidence="8 10" type="primary">tilS</name>
    <name evidence="10" type="ORF">DCC35_07795</name>
</gene>
<comment type="similarity">
    <text evidence="8">Belongs to the tRNA(Ile)-lysidine synthase family.</text>
</comment>
<evidence type="ECO:0000256" key="1">
    <source>
        <dbReference type="ARBA" id="ARBA00004496"/>
    </source>
</evidence>
<sequence>MVSDSLSVNFIKNISQALDLKNNAVCYVACSGGLDSTVLAYLSVHAGLNTILLHCNFQLRGEESENDEEFVRQLANDLGVKCLIKKFDTDRVSSSTGENTQVTARNLRYNWFESILGEKDYLLTAHHHNDNVETLIFNLIKGAGVKGLRGIPEIRGKIYRPLLNFSRDQLESFATKYGIKWREDSSNFSDKYNRNYLRNNVIPSFKEINPSFIETMKSQMEYFRRLESFYDRGYKEFIKKELVEFKGFKAFEISRVTYHPDHKLFLSDLFNRLGFTESQANDIFSSVKGSSGKIFESPNAKIIRDRNHWLIDFSMGDDIKIKKELTFPGESQVQGKTIVSSIFSVDEYKIDPDPNKAALDLDKLKKPLIIRSWYEGDWFVPLGMKGKKKLSDFMIDAKIPLSLKSKILVVESGGEIVWVVGFRIDNRFKLTSNTRKILQLSVKD</sequence>
<protein>
    <recommendedName>
        <fullName evidence="8">tRNA(Ile)-lysidine synthase</fullName>
        <ecNumber evidence="8">6.3.4.19</ecNumber>
    </recommendedName>
    <alternativeName>
        <fullName evidence="8">tRNA(Ile)-2-lysyl-cytidine synthase</fullName>
    </alternativeName>
    <alternativeName>
        <fullName evidence="8">tRNA(Ile)-lysidine synthetase</fullName>
    </alternativeName>
</protein>
<evidence type="ECO:0000256" key="3">
    <source>
        <dbReference type="ARBA" id="ARBA00022598"/>
    </source>
</evidence>
<dbReference type="GO" id="GO:0005524">
    <property type="term" value="F:ATP binding"/>
    <property type="evidence" value="ECO:0007669"/>
    <property type="project" value="UniProtKB-UniRule"/>
</dbReference>